<keyword evidence="8" id="KW-1185">Reference proteome</keyword>
<dbReference type="EMBL" id="JAKGAQ010000012">
    <property type="protein sequence ID" value="MCF2873041.1"/>
    <property type="molecule type" value="Genomic_DNA"/>
</dbReference>
<dbReference type="CDD" id="cd07042">
    <property type="entry name" value="STAS_SulP_like_sulfate_transporter"/>
    <property type="match status" value="1"/>
</dbReference>
<comment type="subcellular location">
    <subcellularLocation>
        <location evidence="1">Membrane</location>
        <topology evidence="1">Multi-pass membrane protein</topology>
    </subcellularLocation>
</comment>
<evidence type="ECO:0000313" key="8">
    <source>
        <dbReference type="Proteomes" id="UP001200557"/>
    </source>
</evidence>
<feature type="transmembrane region" description="Helical" evidence="5">
    <location>
        <begin position="77"/>
        <end position="99"/>
    </location>
</feature>
<dbReference type="InterPro" id="IPR011547">
    <property type="entry name" value="SLC26A/SulP_dom"/>
</dbReference>
<name>A0ABS9D1F4_9RHOB</name>
<gene>
    <name evidence="7" type="ORF">L0664_18405</name>
</gene>
<feature type="transmembrane region" description="Helical" evidence="5">
    <location>
        <begin position="169"/>
        <end position="195"/>
    </location>
</feature>
<evidence type="ECO:0000256" key="2">
    <source>
        <dbReference type="ARBA" id="ARBA00022692"/>
    </source>
</evidence>
<keyword evidence="2 5" id="KW-0812">Transmembrane</keyword>
<dbReference type="Proteomes" id="UP001200557">
    <property type="component" value="Unassembled WGS sequence"/>
</dbReference>
<feature type="transmembrane region" description="Helical" evidence="5">
    <location>
        <begin position="426"/>
        <end position="458"/>
    </location>
</feature>
<evidence type="ECO:0000256" key="1">
    <source>
        <dbReference type="ARBA" id="ARBA00004141"/>
    </source>
</evidence>
<feature type="transmembrane region" description="Helical" evidence="5">
    <location>
        <begin position="301"/>
        <end position="324"/>
    </location>
</feature>
<comment type="caution">
    <text evidence="7">The sequence shown here is derived from an EMBL/GenBank/DDBJ whole genome shotgun (WGS) entry which is preliminary data.</text>
</comment>
<reference evidence="7 8" key="1">
    <citation type="submission" date="2022-01" db="EMBL/GenBank/DDBJ databases">
        <title>Octadecabacter sp. nov., isolated from a marine alga.</title>
        <authorList>
            <person name="Jin M.S."/>
            <person name="Kim H.M."/>
            <person name="Han D.M."/>
            <person name="Jung J.J."/>
            <person name="Jeon C.O."/>
        </authorList>
    </citation>
    <scope>NUCLEOTIDE SEQUENCE [LARGE SCALE GENOMIC DNA]</scope>
    <source>
        <strain evidence="7 8">G9-8</strain>
    </source>
</reference>
<dbReference type="InterPro" id="IPR036513">
    <property type="entry name" value="STAS_dom_sf"/>
</dbReference>
<dbReference type="PANTHER" id="PTHR43310:SF1">
    <property type="entry name" value="SULFATE TRANSPORTER YBAR-RELATED"/>
    <property type="match status" value="1"/>
</dbReference>
<dbReference type="SUPFAM" id="SSF52091">
    <property type="entry name" value="SpoIIaa-like"/>
    <property type="match status" value="1"/>
</dbReference>
<dbReference type="RefSeq" id="WP_235227369.1">
    <property type="nucleotide sequence ID" value="NZ_JAKGAQ010000012.1"/>
</dbReference>
<evidence type="ECO:0000313" key="7">
    <source>
        <dbReference type="EMBL" id="MCF2873041.1"/>
    </source>
</evidence>
<keyword evidence="4 5" id="KW-0472">Membrane</keyword>
<feature type="transmembrane region" description="Helical" evidence="5">
    <location>
        <begin position="38"/>
        <end position="71"/>
    </location>
</feature>
<dbReference type="Gene3D" id="3.30.750.24">
    <property type="entry name" value="STAS domain"/>
    <property type="match status" value="1"/>
</dbReference>
<proteinExistence type="predicted"/>
<feature type="transmembrane region" description="Helical" evidence="5">
    <location>
        <begin position="235"/>
        <end position="255"/>
    </location>
</feature>
<dbReference type="PROSITE" id="PS50801">
    <property type="entry name" value="STAS"/>
    <property type="match status" value="1"/>
</dbReference>
<dbReference type="InterPro" id="IPR002645">
    <property type="entry name" value="STAS_dom"/>
</dbReference>
<feature type="transmembrane region" description="Helical" evidence="5">
    <location>
        <begin position="395"/>
        <end position="419"/>
    </location>
</feature>
<feature type="transmembrane region" description="Helical" evidence="5">
    <location>
        <begin position="111"/>
        <end position="130"/>
    </location>
</feature>
<evidence type="ECO:0000256" key="4">
    <source>
        <dbReference type="ARBA" id="ARBA00023136"/>
    </source>
</evidence>
<evidence type="ECO:0000256" key="5">
    <source>
        <dbReference type="SAM" id="Phobius"/>
    </source>
</evidence>
<dbReference type="PANTHER" id="PTHR43310">
    <property type="entry name" value="SULFATE TRANSPORTER YBAR-RELATED"/>
    <property type="match status" value="1"/>
</dbReference>
<dbReference type="Pfam" id="PF00916">
    <property type="entry name" value="Sulfate_transp"/>
    <property type="match status" value="1"/>
</dbReference>
<dbReference type="Pfam" id="PF01740">
    <property type="entry name" value="STAS"/>
    <property type="match status" value="1"/>
</dbReference>
<accession>A0ABS9D1F4</accession>
<evidence type="ECO:0000259" key="6">
    <source>
        <dbReference type="PROSITE" id="PS50801"/>
    </source>
</evidence>
<feature type="transmembrane region" description="Helical" evidence="5">
    <location>
        <begin position="370"/>
        <end position="389"/>
    </location>
</feature>
<protein>
    <submittedName>
        <fullName evidence="7">STAS domain-containing protein</fullName>
    </submittedName>
</protein>
<feature type="transmembrane region" description="Helical" evidence="5">
    <location>
        <begin position="136"/>
        <end position="157"/>
    </location>
</feature>
<dbReference type="InterPro" id="IPR052706">
    <property type="entry name" value="Membrane-Transporter-like"/>
</dbReference>
<organism evidence="7 8">
    <name type="scientific">Octadecabacter dasysiphoniae</name>
    <dbReference type="NCBI Taxonomy" id="2909341"/>
    <lineage>
        <taxon>Bacteria</taxon>
        <taxon>Pseudomonadati</taxon>
        <taxon>Pseudomonadota</taxon>
        <taxon>Alphaproteobacteria</taxon>
        <taxon>Rhodobacterales</taxon>
        <taxon>Roseobacteraceae</taxon>
        <taxon>Octadecabacter</taxon>
    </lineage>
</organism>
<evidence type="ECO:0000256" key="3">
    <source>
        <dbReference type="ARBA" id="ARBA00022989"/>
    </source>
</evidence>
<sequence length="595" mass="63652">MDDNAAKHSIDENQWPAVPVVTSPAGSPHQRAMKRVGLLFYQIAATLAAGLICGVIAAMFSISIAALLFSSVLSTQITVAIGICLVGTIVLNIVIALTSSYSGMVSSTQEITVIPLAVIASSIHAVMFATHSEAEILATVIVMVGVATSAIGLALFVMGRFRLGLLIRFIPYPVIGGFLAGMGCLIISGALSVVLGAPLTWQTASMLLAPVSLVKWLPAVAFAAIVAATARRGPLVLPVSIFVSIVIFHIVIWVLDLPLSQLQQYGWLFEPPRGGALPLPHQANPFAAVDWNVMWTQAPKMIALVCVTAMAVLSASSGIELAVMRDIDLDRELRSAGIANLCAGLFGGSGGFQGLGMTLLANQLGATNRAVGLLVAGVCAAVLFFGPSLLGTIPIPLFGGLLLWIGGVLLHEWIIGIYFKISRREYCIVLLMVIVTVTAGVLQGVTVGLIAAAILFMLEYARVDVAQNSITDDVPVIWDKGSHNFIYFDEMNEHSLVLRLQGFIFFGSIYQLYQRVTIDFSNVESRHIRFLVLDCRDVVGLDSSAIMGLKKICDLMKKLDCQLLVSGLKKPLAHQLTKVLNGPEIVLVFPELRNR</sequence>
<feature type="domain" description="STAS" evidence="6">
    <location>
        <begin position="496"/>
        <end position="580"/>
    </location>
</feature>
<feature type="transmembrane region" description="Helical" evidence="5">
    <location>
        <begin position="207"/>
        <end position="228"/>
    </location>
</feature>
<keyword evidence="3 5" id="KW-1133">Transmembrane helix</keyword>